<dbReference type="KEGG" id="dvm:DvMF_0124"/>
<organism evidence="7">
    <name type="scientific">Nitratidesulfovibrio vulgaris (strain DSM 19637 / Miyazaki F)</name>
    <name type="common">Desulfovibrio vulgaris</name>
    <dbReference type="NCBI Taxonomy" id="883"/>
    <lineage>
        <taxon>Bacteria</taxon>
        <taxon>Pseudomonadati</taxon>
        <taxon>Thermodesulfobacteriota</taxon>
        <taxon>Desulfovibrionia</taxon>
        <taxon>Desulfovibrionales</taxon>
        <taxon>Desulfovibrionaceae</taxon>
        <taxon>Nitratidesulfovibrio</taxon>
    </lineage>
</organism>
<dbReference type="GO" id="GO:0008855">
    <property type="term" value="F:exodeoxyribonuclease VII activity"/>
    <property type="evidence" value="ECO:0007669"/>
    <property type="project" value="UniProtKB-UniRule"/>
</dbReference>
<dbReference type="GO" id="GO:0006308">
    <property type="term" value="P:DNA catabolic process"/>
    <property type="evidence" value="ECO:0007669"/>
    <property type="project" value="UniProtKB-UniRule"/>
</dbReference>
<dbReference type="GO" id="GO:0005829">
    <property type="term" value="C:cytosol"/>
    <property type="evidence" value="ECO:0007669"/>
    <property type="project" value="TreeGrafter"/>
</dbReference>
<dbReference type="NCBIfam" id="TIGR01280">
    <property type="entry name" value="xseB"/>
    <property type="match status" value="1"/>
</dbReference>
<evidence type="ECO:0000256" key="1">
    <source>
        <dbReference type="ARBA" id="ARBA00009998"/>
    </source>
</evidence>
<accession>B8DNM8</accession>
<evidence type="ECO:0000256" key="5">
    <source>
        <dbReference type="ARBA" id="ARBA00022839"/>
    </source>
</evidence>
<evidence type="ECO:0000256" key="2">
    <source>
        <dbReference type="ARBA" id="ARBA00022490"/>
    </source>
</evidence>
<dbReference type="EMBL" id="CP001197">
    <property type="protein sequence ID" value="ACL07085.1"/>
    <property type="molecule type" value="Genomic_DNA"/>
</dbReference>
<dbReference type="NCBIfam" id="NF010670">
    <property type="entry name" value="PRK14067.1"/>
    <property type="match status" value="1"/>
</dbReference>
<comment type="subunit">
    <text evidence="6">Heterooligomer composed of large and small subunits.</text>
</comment>
<evidence type="ECO:0000256" key="4">
    <source>
        <dbReference type="ARBA" id="ARBA00022801"/>
    </source>
</evidence>
<gene>
    <name evidence="6" type="primary">xseB</name>
    <name evidence="7" type="ordered locus">DvMF_0124</name>
</gene>
<dbReference type="HOGENOM" id="CLU_2301322_0_0_7"/>
<keyword evidence="2 6" id="KW-0963">Cytoplasm</keyword>
<comment type="subcellular location">
    <subcellularLocation>
        <location evidence="6">Cytoplasm</location>
    </subcellularLocation>
</comment>
<proteinExistence type="inferred from homology"/>
<dbReference type="SUPFAM" id="SSF116842">
    <property type="entry name" value="XseB-like"/>
    <property type="match status" value="1"/>
</dbReference>
<dbReference type="STRING" id="883.DvMF_0124"/>
<evidence type="ECO:0000256" key="3">
    <source>
        <dbReference type="ARBA" id="ARBA00022722"/>
    </source>
</evidence>
<dbReference type="PANTHER" id="PTHR34137">
    <property type="entry name" value="EXODEOXYRIBONUCLEASE 7 SMALL SUBUNIT"/>
    <property type="match status" value="1"/>
</dbReference>
<dbReference type="Gene3D" id="1.10.287.1040">
    <property type="entry name" value="Exonuclease VII, small subunit"/>
    <property type="match status" value="1"/>
</dbReference>
<evidence type="ECO:0000313" key="7">
    <source>
        <dbReference type="EMBL" id="ACL07085.1"/>
    </source>
</evidence>
<dbReference type="AlphaFoldDB" id="B8DNM8"/>
<dbReference type="OrthoDB" id="5340035at2"/>
<dbReference type="GO" id="GO:0009318">
    <property type="term" value="C:exodeoxyribonuclease VII complex"/>
    <property type="evidence" value="ECO:0007669"/>
    <property type="project" value="UniProtKB-UniRule"/>
</dbReference>
<protein>
    <recommendedName>
        <fullName evidence="6">Exodeoxyribonuclease 7 small subunit</fullName>
        <ecNumber evidence="6">3.1.11.6</ecNumber>
    </recommendedName>
    <alternativeName>
        <fullName evidence="6">Exodeoxyribonuclease VII small subunit</fullName>
        <shortName evidence="6">Exonuclease VII small subunit</shortName>
    </alternativeName>
</protein>
<dbReference type="InterPro" id="IPR003761">
    <property type="entry name" value="Exonuc_VII_S"/>
</dbReference>
<dbReference type="eggNOG" id="COG1722">
    <property type="taxonomic scope" value="Bacteria"/>
</dbReference>
<reference evidence="7" key="1">
    <citation type="submission" date="2008-10" db="EMBL/GenBank/DDBJ databases">
        <title>Complete sequence of Desulfovibrio vulgaris str. 'Miyazaki F'.</title>
        <authorList>
            <person name="Lucas S."/>
            <person name="Copeland A."/>
            <person name="Lapidus A."/>
            <person name="Glavina del Rio T."/>
            <person name="Dalin E."/>
            <person name="Tice H."/>
            <person name="Bruce D."/>
            <person name="Goodwin L."/>
            <person name="Pitluck S."/>
            <person name="Sims D."/>
            <person name="Brettin T."/>
            <person name="Detter J.C."/>
            <person name="Han C."/>
            <person name="Larimer F."/>
            <person name="Land M."/>
            <person name="Hauser L."/>
            <person name="Kyrpides N."/>
            <person name="Mikhailova N."/>
            <person name="Hazen T.C."/>
            <person name="Richardson P."/>
        </authorList>
    </citation>
    <scope>NUCLEOTIDE SEQUENCE</scope>
    <source>
        <strain evidence="7">Miyazaki F</strain>
    </source>
</reference>
<keyword evidence="4 6" id="KW-0378">Hydrolase</keyword>
<sequence>MAARARKNAGADAPVGVDGVVEQAGVTVDYEAAMARLQEVVAALEAGDLPLERSVALYKEGLSLSRACRDRLRTARNEIRLFTEGDLKDFEGVRDDADAE</sequence>
<dbReference type="InterPro" id="IPR037004">
    <property type="entry name" value="Exonuc_VII_ssu_sf"/>
</dbReference>
<keyword evidence="3 6" id="KW-0540">Nuclease</keyword>
<comment type="function">
    <text evidence="6">Bidirectionally degrades single-stranded DNA into large acid-insoluble oligonucleotides, which are then degraded further into small acid-soluble oligonucleotides.</text>
</comment>
<comment type="similarity">
    <text evidence="1 6">Belongs to the XseB family.</text>
</comment>
<dbReference type="EC" id="3.1.11.6" evidence="6"/>
<keyword evidence="5 6" id="KW-0269">Exonuclease</keyword>
<name>B8DNM8_NITV9</name>
<dbReference type="PANTHER" id="PTHR34137:SF1">
    <property type="entry name" value="EXODEOXYRIBONUCLEASE 7 SMALL SUBUNIT"/>
    <property type="match status" value="1"/>
</dbReference>
<comment type="catalytic activity">
    <reaction evidence="6">
        <text>Exonucleolytic cleavage in either 5'- to 3'- or 3'- to 5'-direction to yield nucleoside 5'-phosphates.</text>
        <dbReference type="EC" id="3.1.11.6"/>
    </reaction>
</comment>
<dbReference type="Pfam" id="PF02609">
    <property type="entry name" value="Exonuc_VII_S"/>
    <property type="match status" value="1"/>
</dbReference>
<dbReference type="HAMAP" id="MF_00337">
    <property type="entry name" value="Exonuc_7_S"/>
    <property type="match status" value="1"/>
</dbReference>
<evidence type="ECO:0000256" key="6">
    <source>
        <dbReference type="HAMAP-Rule" id="MF_00337"/>
    </source>
</evidence>